<dbReference type="RefSeq" id="WP_173138421.1">
    <property type="nucleotide sequence ID" value="NZ_CBCSGW010000029.1"/>
</dbReference>
<dbReference type="NCBIfam" id="TIGR00350">
    <property type="entry name" value="lytR_cpsA_psr"/>
    <property type="match status" value="1"/>
</dbReference>
<feature type="region of interest" description="Disordered" evidence="2">
    <location>
        <begin position="313"/>
        <end position="333"/>
    </location>
</feature>
<dbReference type="PANTHER" id="PTHR33392:SF6">
    <property type="entry name" value="POLYISOPRENYL-TEICHOIC ACID--PEPTIDOGLYCAN TEICHOIC ACID TRANSFERASE TAGU"/>
    <property type="match status" value="1"/>
</dbReference>
<gene>
    <name evidence="5" type="ORF">GC106_61100</name>
</gene>
<proteinExistence type="inferred from homology"/>
<keyword evidence="3" id="KW-1133">Transmembrane helix</keyword>
<evidence type="ECO:0000259" key="4">
    <source>
        <dbReference type="Pfam" id="PF03816"/>
    </source>
</evidence>
<dbReference type="EMBL" id="JAAATY010000023">
    <property type="protein sequence ID" value="NRN68855.1"/>
    <property type="molecule type" value="Genomic_DNA"/>
</dbReference>
<comment type="similarity">
    <text evidence="1">Belongs to the LytR/CpsA/Psr (LCP) family.</text>
</comment>
<feature type="domain" description="Cell envelope-related transcriptional attenuator" evidence="4">
    <location>
        <begin position="97"/>
        <end position="240"/>
    </location>
</feature>
<feature type="transmembrane region" description="Helical" evidence="3">
    <location>
        <begin position="40"/>
        <end position="63"/>
    </location>
</feature>
<dbReference type="Proteomes" id="UP000763557">
    <property type="component" value="Unassembled WGS sequence"/>
</dbReference>
<evidence type="ECO:0000313" key="6">
    <source>
        <dbReference type="Proteomes" id="UP000763557"/>
    </source>
</evidence>
<evidence type="ECO:0000256" key="1">
    <source>
        <dbReference type="ARBA" id="ARBA00006068"/>
    </source>
</evidence>
<accession>A0ABX2FD69</accession>
<keyword evidence="3" id="KW-0812">Transmembrane</keyword>
<comment type="caution">
    <text evidence="5">The sequence shown here is derived from an EMBL/GenBank/DDBJ whole genome shotgun (WGS) entry which is preliminary data.</text>
</comment>
<evidence type="ECO:0000256" key="3">
    <source>
        <dbReference type="SAM" id="Phobius"/>
    </source>
</evidence>
<protein>
    <submittedName>
        <fullName evidence="5">Transcriptional regulator</fullName>
    </submittedName>
</protein>
<dbReference type="Pfam" id="PF03816">
    <property type="entry name" value="LytR_cpsA_psr"/>
    <property type="match status" value="1"/>
</dbReference>
<dbReference type="PANTHER" id="PTHR33392">
    <property type="entry name" value="POLYISOPRENYL-TEICHOIC ACID--PEPTIDOGLYCAN TEICHOIC ACID TRANSFERASE TAGU"/>
    <property type="match status" value="1"/>
</dbReference>
<keyword evidence="6" id="KW-1185">Reference proteome</keyword>
<name>A0ABX2FD69_9PSEU</name>
<evidence type="ECO:0000256" key="2">
    <source>
        <dbReference type="SAM" id="MobiDB-lite"/>
    </source>
</evidence>
<dbReference type="InterPro" id="IPR004474">
    <property type="entry name" value="LytR_CpsA_psr"/>
</dbReference>
<organism evidence="5 6">
    <name type="scientific">Kibdelosporangium persicum</name>
    <dbReference type="NCBI Taxonomy" id="2698649"/>
    <lineage>
        <taxon>Bacteria</taxon>
        <taxon>Bacillati</taxon>
        <taxon>Actinomycetota</taxon>
        <taxon>Actinomycetes</taxon>
        <taxon>Pseudonocardiales</taxon>
        <taxon>Pseudonocardiaceae</taxon>
        <taxon>Kibdelosporangium</taxon>
    </lineage>
</organism>
<dbReference type="InterPro" id="IPR050922">
    <property type="entry name" value="LytR/CpsA/Psr_CW_biosynth"/>
</dbReference>
<reference evidence="5 6" key="1">
    <citation type="submission" date="2020-01" db="EMBL/GenBank/DDBJ databases">
        <title>Kibdelosporangium persica a novel Actinomycetes from a hot desert in Iran.</title>
        <authorList>
            <person name="Safaei N."/>
            <person name="Zaburannyi N."/>
            <person name="Mueller R."/>
            <person name="Wink J."/>
        </authorList>
    </citation>
    <scope>NUCLEOTIDE SEQUENCE [LARGE SCALE GENOMIC DNA]</scope>
    <source>
        <strain evidence="5 6">4NS15</strain>
    </source>
</reference>
<sequence>MTNDELLIRQAIATEAEQAVDPGVVLATLRRGRKPRRTRTMVVAVAGLAVAAGIVAVVVPLTAAREQAPPAAQEVAPSPAADQTILLMGMDASDERPDSLVLARFGVDGSFRAVSLPRDSRVSSDLRLNAVFSTNGGGDAGAQATVTEVEKLTGVRAQHYAMVDMAGFAALSSAVGGVEVCLKAPTKDPYAKADFKAGKQVVSGEQALAFLRQRHHLPMGDLDRIARHQAFLRALIGKVSTEDATRLATLAPLLRQHVRTDPGLDLIDIARRLAKRPSVAIATVPWSEPTGGTTGFVIVDPAAARQFTADLFAGKPGTPGEPANGAGGDGCVN</sequence>
<keyword evidence="3" id="KW-0472">Membrane</keyword>
<evidence type="ECO:0000313" key="5">
    <source>
        <dbReference type="EMBL" id="NRN68855.1"/>
    </source>
</evidence>
<dbReference type="Gene3D" id="3.40.630.190">
    <property type="entry name" value="LCP protein"/>
    <property type="match status" value="1"/>
</dbReference>